<feature type="region of interest" description="Disordered" evidence="1">
    <location>
        <begin position="1"/>
        <end position="118"/>
    </location>
</feature>
<gene>
    <name evidence="2" type="ORF">LTR09_002794</name>
</gene>
<protein>
    <submittedName>
        <fullName evidence="2">Uncharacterized protein</fullName>
    </submittedName>
</protein>
<evidence type="ECO:0000256" key="1">
    <source>
        <dbReference type="SAM" id="MobiDB-lite"/>
    </source>
</evidence>
<evidence type="ECO:0000313" key="2">
    <source>
        <dbReference type="EMBL" id="KAK3056287.1"/>
    </source>
</evidence>
<dbReference type="AlphaFoldDB" id="A0AAJ0LV39"/>
<reference evidence="2" key="1">
    <citation type="submission" date="2023-04" db="EMBL/GenBank/DDBJ databases">
        <title>Black Yeasts Isolated from many extreme environments.</title>
        <authorList>
            <person name="Coleine C."/>
            <person name="Stajich J.E."/>
            <person name="Selbmann L."/>
        </authorList>
    </citation>
    <scope>NUCLEOTIDE SEQUENCE</scope>
    <source>
        <strain evidence="2">CCFEE 5312</strain>
    </source>
</reference>
<sequence length="174" mass="18790">MADHDGDSQMLSSASSASSPSTPPITQQPTADPTSSTLSPPDSQHRSNSNALANANGKRPLNTISNGPEDDDDLVVMSSGPAQAPSQAQSQGQSQANLQLAPEFPTQTHAASGYTWNRKEDEPGYAWANKKAVDEYHRAWDGMVQKDHMVKGHWGDPFEMADKERAMKNSLTQQ</sequence>
<organism evidence="2 3">
    <name type="scientific">Extremus antarcticus</name>
    <dbReference type="NCBI Taxonomy" id="702011"/>
    <lineage>
        <taxon>Eukaryota</taxon>
        <taxon>Fungi</taxon>
        <taxon>Dikarya</taxon>
        <taxon>Ascomycota</taxon>
        <taxon>Pezizomycotina</taxon>
        <taxon>Dothideomycetes</taxon>
        <taxon>Dothideomycetidae</taxon>
        <taxon>Mycosphaerellales</taxon>
        <taxon>Extremaceae</taxon>
        <taxon>Extremus</taxon>
    </lineage>
</organism>
<comment type="caution">
    <text evidence="2">The sequence shown here is derived from an EMBL/GenBank/DDBJ whole genome shotgun (WGS) entry which is preliminary data.</text>
</comment>
<dbReference type="Proteomes" id="UP001271007">
    <property type="component" value="Unassembled WGS sequence"/>
</dbReference>
<dbReference type="EMBL" id="JAWDJX010000006">
    <property type="protein sequence ID" value="KAK3056287.1"/>
    <property type="molecule type" value="Genomic_DNA"/>
</dbReference>
<feature type="compositionally biased region" description="Low complexity" evidence="1">
    <location>
        <begin position="8"/>
        <end position="42"/>
    </location>
</feature>
<keyword evidence="3" id="KW-1185">Reference proteome</keyword>
<evidence type="ECO:0000313" key="3">
    <source>
        <dbReference type="Proteomes" id="UP001271007"/>
    </source>
</evidence>
<name>A0AAJ0LV39_9PEZI</name>
<proteinExistence type="predicted"/>
<accession>A0AAJ0LV39</accession>
<feature type="compositionally biased region" description="Low complexity" evidence="1">
    <location>
        <begin position="78"/>
        <end position="101"/>
    </location>
</feature>